<keyword evidence="2" id="KW-0812">Transmembrane</keyword>
<feature type="transmembrane region" description="Helical" evidence="2">
    <location>
        <begin position="12"/>
        <end position="35"/>
    </location>
</feature>
<dbReference type="AlphaFoldDB" id="G0MF15"/>
<sequence length="86" mass="9619">MIDERNSTFNIILCVALIFFIIVLLVLIIIVFIALRKGQPNIYIQPQTVHPKQAVQIEMNESGIYSQDSQRSSSPASSNCSVVIKL</sequence>
<evidence type="ECO:0000313" key="4">
    <source>
        <dbReference type="Proteomes" id="UP000008068"/>
    </source>
</evidence>
<protein>
    <submittedName>
        <fullName evidence="3">Uncharacterized protein</fullName>
    </submittedName>
</protein>
<evidence type="ECO:0000313" key="3">
    <source>
        <dbReference type="EMBL" id="EGT54204.1"/>
    </source>
</evidence>
<accession>G0MF15</accession>
<organism evidence="4">
    <name type="scientific">Caenorhabditis brenneri</name>
    <name type="common">Nematode worm</name>
    <dbReference type="NCBI Taxonomy" id="135651"/>
    <lineage>
        <taxon>Eukaryota</taxon>
        <taxon>Metazoa</taxon>
        <taxon>Ecdysozoa</taxon>
        <taxon>Nematoda</taxon>
        <taxon>Chromadorea</taxon>
        <taxon>Rhabditida</taxon>
        <taxon>Rhabditina</taxon>
        <taxon>Rhabditomorpha</taxon>
        <taxon>Rhabditoidea</taxon>
        <taxon>Rhabditidae</taxon>
        <taxon>Peloderinae</taxon>
        <taxon>Caenorhabditis</taxon>
    </lineage>
</organism>
<dbReference type="Proteomes" id="UP000008068">
    <property type="component" value="Unassembled WGS sequence"/>
</dbReference>
<keyword evidence="4" id="KW-1185">Reference proteome</keyword>
<dbReference type="EMBL" id="GL379792">
    <property type="protein sequence ID" value="EGT54204.1"/>
    <property type="molecule type" value="Genomic_DNA"/>
</dbReference>
<evidence type="ECO:0000256" key="1">
    <source>
        <dbReference type="SAM" id="MobiDB-lite"/>
    </source>
</evidence>
<dbReference type="eggNOG" id="ENOG502TKFU">
    <property type="taxonomic scope" value="Eukaryota"/>
</dbReference>
<reference evidence="4" key="1">
    <citation type="submission" date="2011-07" db="EMBL/GenBank/DDBJ databases">
        <authorList>
            <consortium name="Caenorhabditis brenneri Sequencing and Analysis Consortium"/>
            <person name="Wilson R.K."/>
        </authorList>
    </citation>
    <scope>NUCLEOTIDE SEQUENCE [LARGE SCALE GENOMIC DNA]</scope>
    <source>
        <strain evidence="4">PB2801</strain>
    </source>
</reference>
<evidence type="ECO:0000256" key="2">
    <source>
        <dbReference type="SAM" id="Phobius"/>
    </source>
</evidence>
<dbReference type="PANTHER" id="PTHR35855">
    <property type="entry name" value="PROTEIN CBG11437-RELATED"/>
    <property type="match status" value="1"/>
</dbReference>
<gene>
    <name evidence="3" type="ORF">CAEBREN_10462</name>
</gene>
<keyword evidence="2" id="KW-1133">Transmembrane helix</keyword>
<dbReference type="PANTHER" id="PTHR35855:SF1">
    <property type="entry name" value="CUB DOMAIN-CONTAINING PROTEIN-RELATED"/>
    <property type="match status" value="1"/>
</dbReference>
<feature type="region of interest" description="Disordered" evidence="1">
    <location>
        <begin position="65"/>
        <end position="86"/>
    </location>
</feature>
<name>G0MF15_CAEBE</name>
<dbReference type="HOGENOM" id="CLU_2499898_0_0_1"/>
<keyword evidence="2" id="KW-0472">Membrane</keyword>
<proteinExistence type="predicted"/>
<dbReference type="InterPro" id="IPR053132">
    <property type="entry name" value="Mesendoderm_Regulator"/>
</dbReference>
<dbReference type="InParanoid" id="G0MF15"/>